<dbReference type="EMBL" id="BAAABW010000030">
    <property type="protein sequence ID" value="GAA0373700.1"/>
    <property type="molecule type" value="Genomic_DNA"/>
</dbReference>
<proteinExistence type="predicted"/>
<name>A0ABN0XV43_9ACTN</name>
<protein>
    <recommendedName>
        <fullName evidence="3">Methylmalonyl-CoA mutase</fullName>
    </recommendedName>
</protein>
<organism evidence="1 2">
    <name type="scientific">Streptomyces blastmyceticus</name>
    <dbReference type="NCBI Taxonomy" id="68180"/>
    <lineage>
        <taxon>Bacteria</taxon>
        <taxon>Bacillati</taxon>
        <taxon>Actinomycetota</taxon>
        <taxon>Actinomycetes</taxon>
        <taxon>Kitasatosporales</taxon>
        <taxon>Streptomycetaceae</taxon>
        <taxon>Streptomyces</taxon>
    </lineage>
</organism>
<dbReference type="SUPFAM" id="SSF52242">
    <property type="entry name" value="Cobalamin (vitamin B12)-binding domain"/>
    <property type="match status" value="1"/>
</dbReference>
<dbReference type="InterPro" id="IPR036724">
    <property type="entry name" value="Cobalamin-bd_sf"/>
</dbReference>
<evidence type="ECO:0000313" key="2">
    <source>
        <dbReference type="Proteomes" id="UP001500063"/>
    </source>
</evidence>
<dbReference type="Proteomes" id="UP001500063">
    <property type="component" value="Unassembled WGS sequence"/>
</dbReference>
<keyword evidence="2" id="KW-1185">Reference proteome</keyword>
<evidence type="ECO:0000313" key="1">
    <source>
        <dbReference type="EMBL" id="GAA0373700.1"/>
    </source>
</evidence>
<gene>
    <name evidence="1" type="ORF">GCM10010319_60180</name>
</gene>
<evidence type="ECO:0008006" key="3">
    <source>
        <dbReference type="Google" id="ProtNLM"/>
    </source>
</evidence>
<sequence length="102" mass="10445">MAGGIEPVHDPGTVDADTAADAFARSGARVACICSSDKLYAEQAEAVATALRQAGAARVFLAGRPDAAQQETYRRAGVDEFVFAGGDAVTVLTSVLDRMGVA</sequence>
<accession>A0ABN0XV43</accession>
<comment type="caution">
    <text evidence="1">The sequence shown here is derived from an EMBL/GenBank/DDBJ whole genome shotgun (WGS) entry which is preliminary data.</text>
</comment>
<reference evidence="1 2" key="1">
    <citation type="journal article" date="2019" name="Int. J. Syst. Evol. Microbiol.">
        <title>The Global Catalogue of Microorganisms (GCM) 10K type strain sequencing project: providing services to taxonomists for standard genome sequencing and annotation.</title>
        <authorList>
            <consortium name="The Broad Institute Genomics Platform"/>
            <consortium name="The Broad Institute Genome Sequencing Center for Infectious Disease"/>
            <person name="Wu L."/>
            <person name="Ma J."/>
        </authorList>
    </citation>
    <scope>NUCLEOTIDE SEQUENCE [LARGE SCALE GENOMIC DNA]</scope>
    <source>
        <strain evidence="1 2">JCM 4565</strain>
    </source>
</reference>
<dbReference type="Gene3D" id="3.40.50.280">
    <property type="entry name" value="Cobalamin-binding domain"/>
    <property type="match status" value="1"/>
</dbReference>